<organism evidence="4 5">
    <name type="scientific">Silvibacterium bohemicum</name>
    <dbReference type="NCBI Taxonomy" id="1577686"/>
    <lineage>
        <taxon>Bacteria</taxon>
        <taxon>Pseudomonadati</taxon>
        <taxon>Acidobacteriota</taxon>
        <taxon>Terriglobia</taxon>
        <taxon>Terriglobales</taxon>
        <taxon>Acidobacteriaceae</taxon>
        <taxon>Silvibacterium</taxon>
    </lineage>
</organism>
<dbReference type="Proteomes" id="UP000538666">
    <property type="component" value="Unassembled WGS sequence"/>
</dbReference>
<dbReference type="GO" id="GO:0043565">
    <property type="term" value="F:sequence-specific DNA binding"/>
    <property type="evidence" value="ECO:0007669"/>
    <property type="project" value="InterPro"/>
</dbReference>
<accession>A0A841JVC4</accession>
<dbReference type="Pfam" id="PF12833">
    <property type="entry name" value="HTH_18"/>
    <property type="match status" value="1"/>
</dbReference>
<proteinExistence type="predicted"/>
<dbReference type="AlphaFoldDB" id="A0A841JVC4"/>
<keyword evidence="4" id="KW-0238">DNA-binding</keyword>
<dbReference type="OrthoDB" id="34150at2"/>
<keyword evidence="5" id="KW-1185">Reference proteome</keyword>
<evidence type="ECO:0000259" key="3">
    <source>
        <dbReference type="PROSITE" id="PS01124"/>
    </source>
</evidence>
<dbReference type="EMBL" id="JACHEK010000004">
    <property type="protein sequence ID" value="MBB6144417.1"/>
    <property type="molecule type" value="Genomic_DNA"/>
</dbReference>
<feature type="domain" description="HTH araC/xylS-type" evidence="3">
    <location>
        <begin position="199"/>
        <end position="297"/>
    </location>
</feature>
<reference evidence="4 5" key="1">
    <citation type="submission" date="2020-08" db="EMBL/GenBank/DDBJ databases">
        <title>Genomic Encyclopedia of Type Strains, Phase IV (KMG-IV): sequencing the most valuable type-strain genomes for metagenomic binning, comparative biology and taxonomic classification.</title>
        <authorList>
            <person name="Goeker M."/>
        </authorList>
    </citation>
    <scope>NUCLEOTIDE SEQUENCE [LARGE SCALE GENOMIC DNA]</scope>
    <source>
        <strain evidence="4 5">DSM 103733</strain>
    </source>
</reference>
<evidence type="ECO:0000256" key="2">
    <source>
        <dbReference type="ARBA" id="ARBA00023163"/>
    </source>
</evidence>
<evidence type="ECO:0000313" key="5">
    <source>
        <dbReference type="Proteomes" id="UP000538666"/>
    </source>
</evidence>
<dbReference type="Pfam" id="PF06719">
    <property type="entry name" value="AraC_N"/>
    <property type="match status" value="1"/>
</dbReference>
<dbReference type="InterPro" id="IPR018060">
    <property type="entry name" value="HTH_AraC"/>
</dbReference>
<gene>
    <name evidence="4" type="ORF">HNQ77_002369</name>
</gene>
<dbReference type="InterPro" id="IPR009057">
    <property type="entry name" value="Homeodomain-like_sf"/>
</dbReference>
<dbReference type="Gene3D" id="1.10.10.60">
    <property type="entry name" value="Homeodomain-like"/>
    <property type="match status" value="1"/>
</dbReference>
<dbReference type="PANTHER" id="PTHR43436">
    <property type="entry name" value="ARAC-FAMILY TRANSCRIPTIONAL REGULATOR"/>
    <property type="match status" value="1"/>
</dbReference>
<dbReference type="SUPFAM" id="SSF46689">
    <property type="entry name" value="Homeodomain-like"/>
    <property type="match status" value="2"/>
</dbReference>
<protein>
    <submittedName>
        <fullName evidence="4">AraC-like DNA-binding protein</fullName>
    </submittedName>
</protein>
<comment type="caution">
    <text evidence="4">The sequence shown here is derived from an EMBL/GenBank/DDBJ whole genome shotgun (WGS) entry which is preliminary data.</text>
</comment>
<evidence type="ECO:0000256" key="1">
    <source>
        <dbReference type="ARBA" id="ARBA00023015"/>
    </source>
</evidence>
<dbReference type="GO" id="GO:0003700">
    <property type="term" value="F:DNA-binding transcription factor activity"/>
    <property type="evidence" value="ECO:0007669"/>
    <property type="project" value="InterPro"/>
</dbReference>
<keyword evidence="1" id="KW-0805">Transcription regulation</keyword>
<keyword evidence="2" id="KW-0804">Transcription</keyword>
<dbReference type="PROSITE" id="PS01124">
    <property type="entry name" value="HTH_ARAC_FAMILY_2"/>
    <property type="match status" value="1"/>
</dbReference>
<name>A0A841JVC4_9BACT</name>
<dbReference type="RefSeq" id="WP_050058955.1">
    <property type="nucleotide sequence ID" value="NZ_JACHEK010000004.1"/>
</dbReference>
<dbReference type="InterPro" id="IPR009594">
    <property type="entry name" value="Tscrpt_reg_HTH_AraC_N"/>
</dbReference>
<evidence type="ECO:0000313" key="4">
    <source>
        <dbReference type="EMBL" id="MBB6144417.1"/>
    </source>
</evidence>
<dbReference type="SMART" id="SM00342">
    <property type="entry name" value="HTH_ARAC"/>
    <property type="match status" value="1"/>
</dbReference>
<dbReference type="PANTHER" id="PTHR43436:SF2">
    <property type="entry name" value="ARAC_XYLS FAMILY TRANSCRIPTIONAL REGULATOR"/>
    <property type="match status" value="1"/>
</dbReference>
<sequence>MNESAETLESSRQRMKILITELTHGQGLSPTILEGVKLARADKDLPRHPVLYEPSIYILASGRKVGFVADRTFVYDPNHYLVLTVPLPFDVESELEQDAPLLGISVRLDMAVVVELASKMGLRPSVGEIDHNSSVHPSPLTALMCDAAVRLLRTLRSPSDAAILGPGIVREIVFHALSGPHGHALVAMANKGGGASKIQAALEWIHREYAEPLNAPKMAEAMGMSVSSFHHSFKEITGSSPLQYLKAVRLHKARLHIKYDGLGAAVAAAKVGYESPSQFSRDFKRFFGHPPTRESVRREALIGVDGAEDEFKSSSPRFERSFPGLT</sequence>